<accession>A0A941CSW7</accession>
<dbReference type="EMBL" id="JAGSIE010000009">
    <property type="protein sequence ID" value="MBR7553212.1"/>
    <property type="molecule type" value="Genomic_DNA"/>
</dbReference>
<evidence type="ECO:0000256" key="2">
    <source>
        <dbReference type="ARBA" id="ARBA00022692"/>
    </source>
</evidence>
<keyword evidence="7" id="KW-1185">Reference proteome</keyword>
<dbReference type="Proteomes" id="UP000675431">
    <property type="component" value="Unassembled WGS sequence"/>
</dbReference>
<keyword evidence="4 5" id="KW-0472">Membrane</keyword>
<evidence type="ECO:0000313" key="7">
    <source>
        <dbReference type="Proteomes" id="UP000675431"/>
    </source>
</evidence>
<evidence type="ECO:0000256" key="1">
    <source>
        <dbReference type="ARBA" id="ARBA00004141"/>
    </source>
</evidence>
<evidence type="ECO:0000256" key="5">
    <source>
        <dbReference type="SAM" id="Phobius"/>
    </source>
</evidence>
<dbReference type="InterPro" id="IPR007269">
    <property type="entry name" value="ICMT_MeTrfase"/>
</dbReference>
<reference evidence="6 7" key="1">
    <citation type="submission" date="2021-04" db="EMBL/GenBank/DDBJ databases">
        <title>Allobacillus sp. nov. SKP8-2 isolated from shrimp paste.</title>
        <authorList>
            <person name="Tanasupawat S."/>
            <person name="Yiamsombat S."/>
            <person name="Kanchanasin P."/>
            <person name="Kuncharoen N."/>
        </authorList>
    </citation>
    <scope>NUCLEOTIDE SEQUENCE [LARGE SCALE GENOMIC DNA]</scope>
    <source>
        <strain evidence="6 7">SKP8-2</strain>
    </source>
</reference>
<evidence type="ECO:0008006" key="8">
    <source>
        <dbReference type="Google" id="ProtNLM"/>
    </source>
</evidence>
<feature type="transmembrane region" description="Helical" evidence="5">
    <location>
        <begin position="67"/>
        <end position="87"/>
    </location>
</feature>
<dbReference type="GO" id="GO:0016020">
    <property type="term" value="C:membrane"/>
    <property type="evidence" value="ECO:0007669"/>
    <property type="project" value="UniProtKB-SubCell"/>
</dbReference>
<dbReference type="AlphaFoldDB" id="A0A941CSW7"/>
<dbReference type="RefSeq" id="WP_212368132.1">
    <property type="nucleotide sequence ID" value="NZ_JAGSIE010000009.1"/>
</dbReference>
<keyword evidence="2 5" id="KW-0812">Transmembrane</keyword>
<evidence type="ECO:0000256" key="4">
    <source>
        <dbReference type="ARBA" id="ARBA00023136"/>
    </source>
</evidence>
<feature type="transmembrane region" description="Helical" evidence="5">
    <location>
        <begin position="43"/>
        <end position="61"/>
    </location>
</feature>
<comment type="caution">
    <text evidence="6">The sequence shown here is derived from an EMBL/GenBank/DDBJ whole genome shotgun (WGS) entry which is preliminary data.</text>
</comment>
<gene>
    <name evidence="6" type="ORF">KC820_03485</name>
</gene>
<feature type="transmembrane region" description="Helical" evidence="5">
    <location>
        <begin position="122"/>
        <end position="151"/>
    </location>
</feature>
<dbReference type="Pfam" id="PF04140">
    <property type="entry name" value="ICMT"/>
    <property type="match status" value="1"/>
</dbReference>
<dbReference type="Gene3D" id="1.20.120.1630">
    <property type="match status" value="1"/>
</dbReference>
<proteinExistence type="predicted"/>
<evidence type="ECO:0000313" key="6">
    <source>
        <dbReference type="EMBL" id="MBR7553212.1"/>
    </source>
</evidence>
<evidence type="ECO:0000256" key="3">
    <source>
        <dbReference type="ARBA" id="ARBA00022989"/>
    </source>
</evidence>
<protein>
    <recommendedName>
        <fullName evidence="8">Isoprenylcysteine carboxyl methyltransferase</fullName>
    </recommendedName>
</protein>
<dbReference type="PANTHER" id="PTHR43847">
    <property type="entry name" value="BLL3993 PROTEIN"/>
    <property type="match status" value="1"/>
</dbReference>
<sequence length="173" mass="20668">MIYLGIWFYLILQRLLELRLAKSNEKYQKAQGAIEIQDPYYKLIVWVHTLFFLALLIEAYYNHQLQAPLSVVWFISFVLLQLLRFWLLQTMGRYWNTKVIVLPGAKLVNKGLFRVVKHPNYWIVFFEFIVISLLFHAYWSAIIFPILHIGLMSKRIPMENKALEKYNKGRGGW</sequence>
<keyword evidence="3 5" id="KW-1133">Transmembrane helix</keyword>
<dbReference type="InterPro" id="IPR052527">
    <property type="entry name" value="Metal_cation-efflux_comp"/>
</dbReference>
<dbReference type="GO" id="GO:0004671">
    <property type="term" value="F:protein C-terminal S-isoprenylcysteine carboxyl O-methyltransferase activity"/>
    <property type="evidence" value="ECO:0007669"/>
    <property type="project" value="InterPro"/>
</dbReference>
<organism evidence="6 7">
    <name type="scientific">Allobacillus saliphilus</name>
    <dbReference type="NCBI Taxonomy" id="2912308"/>
    <lineage>
        <taxon>Bacteria</taxon>
        <taxon>Bacillati</taxon>
        <taxon>Bacillota</taxon>
        <taxon>Bacilli</taxon>
        <taxon>Bacillales</taxon>
        <taxon>Bacillaceae</taxon>
        <taxon>Allobacillus</taxon>
    </lineage>
</organism>
<dbReference type="PANTHER" id="PTHR43847:SF1">
    <property type="entry name" value="BLL3993 PROTEIN"/>
    <property type="match status" value="1"/>
</dbReference>
<name>A0A941CSW7_9BACI</name>
<comment type="subcellular location">
    <subcellularLocation>
        <location evidence="1">Membrane</location>
        <topology evidence="1">Multi-pass membrane protein</topology>
    </subcellularLocation>
</comment>